<organism evidence="1">
    <name type="scientific">viral metagenome</name>
    <dbReference type="NCBI Taxonomy" id="1070528"/>
    <lineage>
        <taxon>unclassified sequences</taxon>
        <taxon>metagenomes</taxon>
        <taxon>organismal metagenomes</taxon>
    </lineage>
</organism>
<dbReference type="AlphaFoldDB" id="A0A6C0H155"/>
<proteinExistence type="predicted"/>
<sequence>MALQFSNIEKISSFFNNDFNTIKKNIYDLNIKNSYKISYKIKNNMMIIFNDFVKNPTKDELFNNCRSIILTSTSNEESKYKIVAFTHPIVDYNNYGKLNDIDCDSIIGLQEREVNLNKFVECYEGSLISVYYCNDKWNYSTRKCLDARDSYWAYNGKFSENSHYDMFIESLGQSQNDFESKLDKTKSYYFVLVHYQNKTFIDYTNKFGSEYKKAFLLFIRDENMNQVLENPDNLKEYIDSNDKLSSVEIKNRIETDVNIMGYLLNKDGQFYVYHTKFYENLEKAAPYSYSYENMLLELYKRDNLDLNFKMYPENIKYRDSTFDTKGVIFGVFTYLSMTLLNVYYHFTAYDGVKLIHKNEVDFKLLFDDNKNNTLQALLYKMKGMVLSQKKKLELSDVRKMIKYYINSPDLTRCLKELEEIKKIDKTIFIKMNPKYKDNAIINNFISYI</sequence>
<reference evidence="1" key="1">
    <citation type="journal article" date="2020" name="Nature">
        <title>Giant virus diversity and host interactions through global metagenomics.</title>
        <authorList>
            <person name="Schulz F."/>
            <person name="Roux S."/>
            <person name="Paez-Espino D."/>
            <person name="Jungbluth S."/>
            <person name="Walsh D.A."/>
            <person name="Denef V.J."/>
            <person name="McMahon K.D."/>
            <person name="Konstantinidis K.T."/>
            <person name="Eloe-Fadrosh E.A."/>
            <person name="Kyrpides N.C."/>
            <person name="Woyke T."/>
        </authorList>
    </citation>
    <scope>NUCLEOTIDE SEQUENCE</scope>
    <source>
        <strain evidence="1">GVMAG-M-3300023179-4</strain>
    </source>
</reference>
<name>A0A6C0H155_9ZZZZ</name>
<evidence type="ECO:0000313" key="1">
    <source>
        <dbReference type="EMBL" id="QHT73875.1"/>
    </source>
</evidence>
<accession>A0A6C0H155</accession>
<dbReference type="EMBL" id="MN739833">
    <property type="protein sequence ID" value="QHT73875.1"/>
    <property type="molecule type" value="Genomic_DNA"/>
</dbReference>
<protein>
    <submittedName>
        <fullName evidence="1">Uncharacterized protein</fullName>
    </submittedName>
</protein>